<dbReference type="Proteomes" id="UP000176204">
    <property type="component" value="Chromosome I"/>
</dbReference>
<feature type="signal peptide" evidence="1">
    <location>
        <begin position="1"/>
        <end position="24"/>
    </location>
</feature>
<dbReference type="EMBL" id="LT629973">
    <property type="protein sequence ID" value="SEH85346.1"/>
    <property type="molecule type" value="Genomic_DNA"/>
</dbReference>
<dbReference type="InterPro" id="IPR010870">
    <property type="entry name" value="Porin_O/P"/>
</dbReference>
<evidence type="ECO:0000313" key="3">
    <source>
        <dbReference type="Proteomes" id="UP000176204"/>
    </source>
</evidence>
<reference evidence="3" key="1">
    <citation type="submission" date="2016-09" db="EMBL/GenBank/DDBJ databases">
        <authorList>
            <person name="Koehorst J."/>
        </authorList>
    </citation>
    <scope>NUCLEOTIDE SEQUENCE [LARGE SCALE GENOMIC DNA]</scope>
</reference>
<evidence type="ECO:0000256" key="1">
    <source>
        <dbReference type="SAM" id="SignalP"/>
    </source>
</evidence>
<protein>
    <submittedName>
        <fullName evidence="2">Phosphate-selective porin o and p</fullName>
    </submittedName>
</protein>
<keyword evidence="3" id="KW-1185">Reference proteome</keyword>
<dbReference type="RefSeq" id="WP_172801775.1">
    <property type="nucleotide sequence ID" value="NZ_LIGX01000026.1"/>
</dbReference>
<name>A0A1H6LJ25_9BACT</name>
<dbReference type="Gene3D" id="2.40.160.10">
    <property type="entry name" value="Porin"/>
    <property type="match status" value="1"/>
</dbReference>
<gene>
    <name evidence="2" type="ORF">PYTT_1221</name>
</gene>
<feature type="chain" id="PRO_5009604527" evidence="1">
    <location>
        <begin position="25"/>
        <end position="459"/>
    </location>
</feature>
<organism evidence="2 3">
    <name type="scientific">Akkermansia glycaniphila</name>
    <dbReference type="NCBI Taxonomy" id="1679444"/>
    <lineage>
        <taxon>Bacteria</taxon>
        <taxon>Pseudomonadati</taxon>
        <taxon>Verrucomicrobiota</taxon>
        <taxon>Verrucomicrobiia</taxon>
        <taxon>Verrucomicrobiales</taxon>
        <taxon>Akkermansiaceae</taxon>
        <taxon>Akkermansia</taxon>
    </lineage>
</organism>
<keyword evidence="1" id="KW-0732">Signal</keyword>
<proteinExistence type="predicted"/>
<dbReference type="AlphaFoldDB" id="A0A1H6LJ25"/>
<dbReference type="InterPro" id="IPR023614">
    <property type="entry name" value="Porin_dom_sf"/>
</dbReference>
<dbReference type="KEGG" id="agl:PYTT_1221"/>
<dbReference type="Pfam" id="PF07396">
    <property type="entry name" value="Porin_O_P"/>
    <property type="match status" value="1"/>
</dbReference>
<evidence type="ECO:0000313" key="2">
    <source>
        <dbReference type="EMBL" id="SEH85346.1"/>
    </source>
</evidence>
<accession>A0A1H6LJ25</accession>
<sequence>MQRTHLSHLRRLLPALPLIGSALAGEASLPALSAGAGNQAISKASVPANGNTALCSQVKEYFHWFDAKRDHLENPVIQDFRVTLCAQYQGAYLDPAGGGQRVRGCNDGNSRRGNLEWRRLYLGCSAKLFDRFTFVNNWEIGGVNTRYRYTSDNWDAPSQHWMLFEFYLKSELGSRDTLYIGKIKPGYTGEYRLSSSAIETIERSALVNQLSAYMNYGIEWRHNAEPWKNCRSSGGAAPFTERFGWQTGVYLNGNDGPGSGQSRIEPVFNSSTGCFTALSLIYAADANNRFHLDWTHEFTDVASPSPFCYQGMGAVDVLAFTHTYTDGRFELMSEAMAGFNTIGLDKKRAEGGNNVFGLAFIPTYRIGERTQAVFRYQCSFGRNGVRSDLRYYGTNADYSPVSDALHGVYAGMNFFLCPASPHQTKLMVGTEYIYSRGRDAVGDKGFTGWQYMAAVRASF</sequence>